<dbReference type="EMBL" id="CAJVPJ010006935">
    <property type="protein sequence ID" value="CAG8672144.1"/>
    <property type="molecule type" value="Genomic_DNA"/>
</dbReference>
<feature type="coiled-coil region" evidence="1">
    <location>
        <begin position="48"/>
        <end position="94"/>
    </location>
</feature>
<dbReference type="OrthoDB" id="2389680at2759"/>
<evidence type="ECO:0000313" key="2">
    <source>
        <dbReference type="EMBL" id="CAG8672144.1"/>
    </source>
</evidence>
<organism evidence="2 3">
    <name type="scientific">Paraglomus occultum</name>
    <dbReference type="NCBI Taxonomy" id="144539"/>
    <lineage>
        <taxon>Eukaryota</taxon>
        <taxon>Fungi</taxon>
        <taxon>Fungi incertae sedis</taxon>
        <taxon>Mucoromycota</taxon>
        <taxon>Glomeromycotina</taxon>
        <taxon>Glomeromycetes</taxon>
        <taxon>Paraglomerales</taxon>
        <taxon>Paraglomeraceae</taxon>
        <taxon>Paraglomus</taxon>
    </lineage>
</organism>
<keyword evidence="1" id="KW-0175">Coiled coil</keyword>
<gene>
    <name evidence="2" type="ORF">POCULU_LOCUS11030</name>
</gene>
<feature type="non-terminal residue" evidence="2">
    <location>
        <position position="1"/>
    </location>
</feature>
<accession>A0A9N9EEY8</accession>
<proteinExistence type="predicted"/>
<protein>
    <submittedName>
        <fullName evidence="2">5648_t:CDS:1</fullName>
    </submittedName>
</protein>
<feature type="non-terminal residue" evidence="2">
    <location>
        <position position="182"/>
    </location>
</feature>
<keyword evidence="3" id="KW-1185">Reference proteome</keyword>
<sequence length="182" mass="21040">FYRPLLPQRRLSSSLIIQPKYDLTPIYAELPNDSKAMPKIANMVVAIVKDLEEAKQREIMALGEAKQREIINVIEKKESEKSDLRNHITHLEIDVKTRTESLLRSRRMCNVRGALEFIRSEIRSQHKTVSFREPTDNILMGLTKDTKFVSVLQQTCTLNNTQYKDVQKCMGGLYHTASKQLH</sequence>
<dbReference type="AlphaFoldDB" id="A0A9N9EEY8"/>
<comment type="caution">
    <text evidence="2">The sequence shown here is derived from an EMBL/GenBank/DDBJ whole genome shotgun (WGS) entry which is preliminary data.</text>
</comment>
<dbReference type="Proteomes" id="UP000789572">
    <property type="component" value="Unassembled WGS sequence"/>
</dbReference>
<evidence type="ECO:0000256" key="1">
    <source>
        <dbReference type="SAM" id="Coils"/>
    </source>
</evidence>
<name>A0A9N9EEY8_9GLOM</name>
<reference evidence="2" key="1">
    <citation type="submission" date="2021-06" db="EMBL/GenBank/DDBJ databases">
        <authorList>
            <person name="Kallberg Y."/>
            <person name="Tangrot J."/>
            <person name="Rosling A."/>
        </authorList>
    </citation>
    <scope>NUCLEOTIDE SEQUENCE</scope>
    <source>
        <strain evidence="2">IA702</strain>
    </source>
</reference>
<evidence type="ECO:0000313" key="3">
    <source>
        <dbReference type="Proteomes" id="UP000789572"/>
    </source>
</evidence>